<evidence type="ECO:0000313" key="1">
    <source>
        <dbReference type="EMBL" id="MBI6626757.1"/>
    </source>
</evidence>
<dbReference type="PANTHER" id="PTHR43628">
    <property type="entry name" value="ACTIVATOR OF C KINASE PROTEIN 1-RELATED"/>
    <property type="match status" value="1"/>
</dbReference>
<dbReference type="EMBL" id="JAEILH010000041">
    <property type="protein sequence ID" value="MBI6626757.1"/>
    <property type="molecule type" value="Genomic_DNA"/>
</dbReference>
<dbReference type="Pfam" id="PF08238">
    <property type="entry name" value="Sel1"/>
    <property type="match status" value="4"/>
</dbReference>
<reference evidence="1" key="1">
    <citation type="submission" date="2020-12" db="EMBL/GenBank/DDBJ databases">
        <title>Comparative genomic insights into the epidemiology and virulence of plant pathogenic Pseudomonads from Turkey.</title>
        <authorList>
            <person name="Dillon M."/>
            <person name="Ruiz-Bedoya T."/>
            <person name="Bendalovic-Torma C."/>
            <person name="Guttman K.M."/>
            <person name="Kwak H."/>
            <person name="Middleton M.A."/>
            <person name="Wang P.W."/>
            <person name="Horuz S."/>
            <person name="Aysan Y."/>
            <person name="Guttman D.S."/>
        </authorList>
    </citation>
    <scope>NUCLEOTIDE SEQUENCE</scope>
    <source>
        <strain evidence="1">S5_IA_3a</strain>
    </source>
</reference>
<name>A0A8I1E820_9PSED</name>
<dbReference type="Gene3D" id="1.25.40.10">
    <property type="entry name" value="Tetratricopeptide repeat domain"/>
    <property type="match status" value="1"/>
</dbReference>
<protein>
    <submittedName>
        <fullName evidence="1">Sel1 repeat family protein</fullName>
    </submittedName>
</protein>
<sequence>MTKDAQVFNLLEGILPMVNGIRFFEPDDVLALYAGIGIPSLRILEIGQTNDFCLATYYQIKAANPLRGMVEPGRLRVHYESLRDDAMASDPDALNDLGWLWLNGSRVLFEPALARRLFKLAFVLGSAEAAFNLGEQAFYGKGVPVDRDLAISYYEQAYEGGVLCAARVLGSLYCESADDWTADHHKAVQWYMRAAEDDDLDACFLLGCLVLDNHSPTHERALGIYWLQWAAMKGHMMAAEYLAYLYNSTLLAPPDPDGLMYDFWRDHAIRLGSQWVLEVGVDDRRPHFFAVSKTL</sequence>
<dbReference type="PANTHER" id="PTHR43628:SF1">
    <property type="entry name" value="CHITIN SYNTHASE REGULATORY FACTOR 2-RELATED"/>
    <property type="match status" value="1"/>
</dbReference>
<accession>A0A8I1E820</accession>
<dbReference type="InterPro" id="IPR052945">
    <property type="entry name" value="Mitotic_Regulator"/>
</dbReference>
<dbReference type="AlphaFoldDB" id="A0A8I1E820"/>
<gene>
    <name evidence="1" type="ORF">YA0853_24300</name>
</gene>
<evidence type="ECO:0000313" key="2">
    <source>
        <dbReference type="Proteomes" id="UP000645865"/>
    </source>
</evidence>
<dbReference type="InterPro" id="IPR011990">
    <property type="entry name" value="TPR-like_helical_dom_sf"/>
</dbReference>
<dbReference type="SMART" id="SM00671">
    <property type="entry name" value="SEL1"/>
    <property type="match status" value="4"/>
</dbReference>
<organism evidence="1 2">
    <name type="scientific">Pseudomonas rhodesiae</name>
    <dbReference type="NCBI Taxonomy" id="76760"/>
    <lineage>
        <taxon>Bacteria</taxon>
        <taxon>Pseudomonadati</taxon>
        <taxon>Pseudomonadota</taxon>
        <taxon>Gammaproteobacteria</taxon>
        <taxon>Pseudomonadales</taxon>
        <taxon>Pseudomonadaceae</taxon>
        <taxon>Pseudomonas</taxon>
    </lineage>
</organism>
<dbReference type="RefSeq" id="WP_126588251.1">
    <property type="nucleotide sequence ID" value="NZ_JAEILH010000041.1"/>
</dbReference>
<dbReference type="Proteomes" id="UP000645865">
    <property type="component" value="Unassembled WGS sequence"/>
</dbReference>
<proteinExistence type="predicted"/>
<comment type="caution">
    <text evidence="1">The sequence shown here is derived from an EMBL/GenBank/DDBJ whole genome shotgun (WGS) entry which is preliminary data.</text>
</comment>
<dbReference type="SUPFAM" id="SSF81901">
    <property type="entry name" value="HCP-like"/>
    <property type="match status" value="1"/>
</dbReference>
<dbReference type="InterPro" id="IPR006597">
    <property type="entry name" value="Sel1-like"/>
</dbReference>